<dbReference type="CDD" id="cd11428">
    <property type="entry name" value="bHLH_TS_NGN"/>
    <property type="match status" value="1"/>
</dbReference>
<feature type="compositionally biased region" description="Basic and acidic residues" evidence="1">
    <location>
        <begin position="144"/>
        <end position="155"/>
    </location>
</feature>
<dbReference type="Gene3D" id="4.10.280.10">
    <property type="entry name" value="Helix-loop-helix DNA-binding domain"/>
    <property type="match status" value="1"/>
</dbReference>
<evidence type="ECO:0000313" key="3">
    <source>
        <dbReference type="EnsemblMetazoa" id="GMOY000753-PA"/>
    </source>
</evidence>
<proteinExistence type="predicted"/>
<dbReference type="SUPFAM" id="SSF47459">
    <property type="entry name" value="HLH, helix-loop-helix DNA-binding domain"/>
    <property type="match status" value="1"/>
</dbReference>
<dbReference type="GO" id="GO:0046983">
    <property type="term" value="F:protein dimerization activity"/>
    <property type="evidence" value="ECO:0007669"/>
    <property type="project" value="InterPro"/>
</dbReference>
<dbReference type="AlphaFoldDB" id="A0A1B0FB46"/>
<organism evidence="3 4">
    <name type="scientific">Glossina morsitans morsitans</name>
    <name type="common">Savannah tsetse fly</name>
    <dbReference type="NCBI Taxonomy" id="37546"/>
    <lineage>
        <taxon>Eukaryota</taxon>
        <taxon>Metazoa</taxon>
        <taxon>Ecdysozoa</taxon>
        <taxon>Arthropoda</taxon>
        <taxon>Hexapoda</taxon>
        <taxon>Insecta</taxon>
        <taxon>Pterygota</taxon>
        <taxon>Neoptera</taxon>
        <taxon>Endopterygota</taxon>
        <taxon>Diptera</taxon>
        <taxon>Brachycera</taxon>
        <taxon>Muscomorpha</taxon>
        <taxon>Hippoboscoidea</taxon>
        <taxon>Glossinidae</taxon>
        <taxon>Glossina</taxon>
    </lineage>
</organism>
<evidence type="ECO:0000259" key="2">
    <source>
        <dbReference type="PROSITE" id="PS50888"/>
    </source>
</evidence>
<sequence length="441" mass="51049">MGRWVVGRQTNMEICAKMSSCYSRFDICSIDSDEKFDDNSSYDSGYEKSFETDCCITPRKSEFDCSLNYCNEAAKDNLDNHLNNSHISVIDQSLFPALLDNCSNHSNRSSRTLVEHVINKVPPSENEFSPKLGSDTSTPIKKTKLQEDEHTTEPRPKRKYAIGQNRMTRSRSPTQVIRIKKFRRLKANDRERNRMHMLNDALERLRITLPQLPEETKLTKIEILRFAHNYIFALEQVLERGGTLNLDLEKLQNFTLSGERITKEIFEALFVSPQPFPNLMETGFIGYDFSGRIPPHPFHQMPFGNQQTSSYLNSSSSSIFNTQDFFNSMNHYGSQQRQQHLNHYTNENYSTEKYELFEESFKAAAQIKSTANNRTARYLTHNECHTGINYPSSRPSSNISCRSKSPTQADFHQDCSFYRQTSSWKECKKSFNNNKKSLKLN</sequence>
<dbReference type="VEuPathDB" id="VectorBase:GMOY000753"/>
<dbReference type="PhylomeDB" id="A0A1B0FB46"/>
<dbReference type="GO" id="GO:0045944">
    <property type="term" value="P:positive regulation of transcription by RNA polymerase II"/>
    <property type="evidence" value="ECO:0007669"/>
    <property type="project" value="TreeGrafter"/>
</dbReference>
<reference evidence="3" key="1">
    <citation type="submission" date="2020-05" db="UniProtKB">
        <authorList>
            <consortium name="EnsemblMetazoa"/>
        </authorList>
    </citation>
    <scope>IDENTIFICATION</scope>
    <source>
        <strain evidence="3">Yale</strain>
    </source>
</reference>
<dbReference type="Proteomes" id="UP000092444">
    <property type="component" value="Unassembled WGS sequence"/>
</dbReference>
<dbReference type="SMART" id="SM00353">
    <property type="entry name" value="HLH"/>
    <property type="match status" value="1"/>
</dbReference>
<feature type="domain" description="BHLH" evidence="2">
    <location>
        <begin position="182"/>
        <end position="234"/>
    </location>
</feature>
<accession>A0A1B0FB46</accession>
<dbReference type="InterPro" id="IPR050359">
    <property type="entry name" value="bHLH_transcription_factors"/>
</dbReference>
<dbReference type="GO" id="GO:0061564">
    <property type="term" value="P:axon development"/>
    <property type="evidence" value="ECO:0007669"/>
    <property type="project" value="TreeGrafter"/>
</dbReference>
<dbReference type="InterPro" id="IPR036638">
    <property type="entry name" value="HLH_DNA-bd_sf"/>
</dbReference>
<name>A0A1B0FB46_GLOMM</name>
<feature type="compositionally biased region" description="Low complexity" evidence="1">
    <location>
        <begin position="391"/>
        <end position="406"/>
    </location>
</feature>
<protein>
    <recommendedName>
        <fullName evidence="2">BHLH domain-containing protein</fullName>
    </recommendedName>
</protein>
<evidence type="ECO:0000313" key="4">
    <source>
        <dbReference type="Proteomes" id="UP000092444"/>
    </source>
</evidence>
<dbReference type="Pfam" id="PF00010">
    <property type="entry name" value="HLH"/>
    <property type="match status" value="1"/>
</dbReference>
<dbReference type="GO" id="GO:0000981">
    <property type="term" value="F:DNA-binding transcription factor activity, RNA polymerase II-specific"/>
    <property type="evidence" value="ECO:0007669"/>
    <property type="project" value="TreeGrafter"/>
</dbReference>
<feature type="region of interest" description="Disordered" evidence="1">
    <location>
        <begin position="389"/>
        <end position="409"/>
    </location>
</feature>
<dbReference type="GO" id="GO:0070888">
    <property type="term" value="F:E-box binding"/>
    <property type="evidence" value="ECO:0007669"/>
    <property type="project" value="TreeGrafter"/>
</dbReference>
<dbReference type="PROSITE" id="PS50888">
    <property type="entry name" value="BHLH"/>
    <property type="match status" value="1"/>
</dbReference>
<dbReference type="EnsemblMetazoa" id="GMOY000753-RA">
    <property type="protein sequence ID" value="GMOY000753-PA"/>
    <property type="gene ID" value="GMOY000753"/>
</dbReference>
<dbReference type="InterPro" id="IPR011598">
    <property type="entry name" value="bHLH_dom"/>
</dbReference>
<dbReference type="GO" id="GO:0007423">
    <property type="term" value="P:sensory organ development"/>
    <property type="evidence" value="ECO:0007669"/>
    <property type="project" value="TreeGrafter"/>
</dbReference>
<evidence type="ECO:0000256" key="1">
    <source>
        <dbReference type="SAM" id="MobiDB-lite"/>
    </source>
</evidence>
<dbReference type="STRING" id="37546.A0A1B0FB46"/>
<dbReference type="PANTHER" id="PTHR19290">
    <property type="entry name" value="BASIC HELIX-LOOP-HELIX PROTEIN NEUROGENIN-RELATED"/>
    <property type="match status" value="1"/>
</dbReference>
<feature type="region of interest" description="Disordered" evidence="1">
    <location>
        <begin position="122"/>
        <end position="156"/>
    </location>
</feature>
<keyword evidence="4" id="KW-1185">Reference proteome</keyword>
<dbReference type="EMBL" id="CCAG010007618">
    <property type="status" value="NOT_ANNOTATED_CDS"/>
    <property type="molecule type" value="Genomic_DNA"/>
</dbReference>
<dbReference type="PANTHER" id="PTHR19290:SF163">
    <property type="entry name" value="BASIC HELIX-LOOP-HELIX NEURAL TRANSCRIPTION FACTOR TAP"/>
    <property type="match status" value="1"/>
</dbReference>
<dbReference type="GO" id="GO:0005634">
    <property type="term" value="C:nucleus"/>
    <property type="evidence" value="ECO:0007669"/>
    <property type="project" value="TreeGrafter"/>
</dbReference>